<dbReference type="Proteomes" id="UP001451606">
    <property type="component" value="Chromosome"/>
</dbReference>
<sequence>MEINTVSISSRRIEGYSNVKELLKDDSDELFIVDFDAIKEGKYNFKLYTEFAKFFQITVMNFPRRQGDLIDSMISGCENVVLGGHIQDRDISSFIEITENLVMFDIDKFAIFSSLGGSMFLTRRNIMYPYKKIYTYGIGLGLPREIILRNFPEDKFMESLDFQG</sequence>
<protein>
    <recommendedName>
        <fullName evidence="3">3-dehydroquinate dehydratase</fullName>
    </recommendedName>
</protein>
<evidence type="ECO:0000313" key="1">
    <source>
        <dbReference type="EMBL" id="WYY00341.1"/>
    </source>
</evidence>
<dbReference type="EMBL" id="CP133772">
    <property type="protein sequence ID" value="WYY00341.1"/>
    <property type="molecule type" value="Genomic_DNA"/>
</dbReference>
<evidence type="ECO:0008006" key="3">
    <source>
        <dbReference type="Google" id="ProtNLM"/>
    </source>
</evidence>
<dbReference type="AlphaFoldDB" id="A0AAX4NFV9"/>
<keyword evidence="2" id="KW-1185">Reference proteome</keyword>
<organism evidence="1 2">
    <name type="scientific">Oxyplasma meridianum</name>
    <dbReference type="NCBI Taxonomy" id="3073602"/>
    <lineage>
        <taxon>Archaea</taxon>
        <taxon>Methanobacteriati</taxon>
        <taxon>Thermoplasmatota</taxon>
        <taxon>Thermoplasmata</taxon>
        <taxon>Thermoplasmatales</taxon>
        <taxon>Thermoplasmataceae</taxon>
        <taxon>Oxyplasma</taxon>
    </lineage>
</organism>
<name>A0AAX4NFV9_9ARCH</name>
<dbReference type="GeneID" id="95967643"/>
<reference evidence="1 2" key="1">
    <citation type="submission" date="2023-09" db="EMBL/GenBank/DDBJ databases">
        <authorList>
            <person name="Golyshina O.V."/>
            <person name="Lunev E.A."/>
            <person name="Bargiela R."/>
            <person name="Gaines M.C."/>
            <person name="Daum B."/>
            <person name="Bale N.J."/>
            <person name="Koenen M."/>
            <person name="Sinninghe Damst J.S."/>
            <person name="Yakimov M."/>
            <person name="Golyshin P.N."/>
        </authorList>
    </citation>
    <scope>NUCLEOTIDE SEQUENCE [LARGE SCALE GENOMIC DNA]</scope>
    <source>
        <strain evidence="1 2">M1</strain>
    </source>
</reference>
<gene>
    <name evidence="1" type="ORF">OXIME_000908</name>
</gene>
<accession>A0AAX4NFV9</accession>
<dbReference type="RefSeq" id="WP_393970681.1">
    <property type="nucleotide sequence ID" value="NZ_CP133772.1"/>
</dbReference>
<dbReference type="KEGG" id="omr:OXIME_000908"/>
<proteinExistence type="predicted"/>
<evidence type="ECO:0000313" key="2">
    <source>
        <dbReference type="Proteomes" id="UP001451606"/>
    </source>
</evidence>